<dbReference type="NCBIfam" id="NF005337">
    <property type="entry name" value="PRK06856.1-3"/>
    <property type="match status" value="1"/>
</dbReference>
<evidence type="ECO:0000256" key="1">
    <source>
        <dbReference type="PIRNR" id="PIRNR029225"/>
    </source>
</evidence>
<keyword evidence="1" id="KW-0235">DNA replication</keyword>
<reference evidence="2" key="1">
    <citation type="submission" date="2024-06" db="EMBL/GenBank/DDBJ databases">
        <authorList>
            <person name="Coelho C."/>
            <person name="Bento M."/>
            <person name="Garcia E."/>
            <person name="Camelo A."/>
            <person name="Brandao I."/>
            <person name="Espirito Santo C."/>
            <person name="Trovao J."/>
            <person name="Verissimo A."/>
            <person name="Costa J."/>
            <person name="Tiago I."/>
        </authorList>
    </citation>
    <scope>NUCLEOTIDE SEQUENCE</scope>
    <source>
        <strain evidence="2">KWT182</strain>
    </source>
</reference>
<proteinExistence type="predicted"/>
<protein>
    <recommendedName>
        <fullName evidence="1">DNA polymerase III subunit psi</fullName>
    </recommendedName>
</protein>
<dbReference type="GO" id="GO:0003887">
    <property type="term" value="F:DNA-directed DNA polymerase activity"/>
    <property type="evidence" value="ECO:0007669"/>
    <property type="project" value="UniProtKB-KW"/>
</dbReference>
<dbReference type="EMBL" id="CP157947">
    <property type="protein sequence ID" value="XBS70474.1"/>
    <property type="molecule type" value="Genomic_DNA"/>
</dbReference>
<gene>
    <name evidence="2" type="ORF">ABK905_04425</name>
</gene>
<organism evidence="2">
    <name type="scientific">Acerihabitans sp. KWT182</name>
    <dbReference type="NCBI Taxonomy" id="3157919"/>
    <lineage>
        <taxon>Bacteria</taxon>
        <taxon>Pseudomonadati</taxon>
        <taxon>Pseudomonadota</taxon>
        <taxon>Gammaproteobacteria</taxon>
        <taxon>Enterobacterales</taxon>
        <taxon>Pectobacteriaceae</taxon>
        <taxon>Acerihabitans</taxon>
    </lineage>
</organism>
<sequence>MTSRRDWLLQQLGITQWTLRRPAALSGEAAVVLPPEIRLLVVADAPPPPDHPLLEDVARSMGLSSGQLYPLTPEQASMLPEDTHCHSWWLGLAAMRALSGVSLTSPTLAVLQGSAMAKRDLWQQICRYEPDFSARHR</sequence>
<dbReference type="GO" id="GO:0006260">
    <property type="term" value="P:DNA replication"/>
    <property type="evidence" value="ECO:0007669"/>
    <property type="project" value="UniProtKB-KW"/>
</dbReference>
<dbReference type="SUPFAM" id="SSF102220">
    <property type="entry name" value="DNA polymerase III psi subunit"/>
    <property type="match status" value="1"/>
</dbReference>
<evidence type="ECO:0000313" key="2">
    <source>
        <dbReference type="EMBL" id="XBS70474.1"/>
    </source>
</evidence>
<comment type="function">
    <text evidence="1">Part of the beta sliding clamp loading complex, which hydrolyzes ATP to load the beta clamp onto primed DNA to form the DNA replication pre-initiation complex. DNA polymerase III is a complex, multichain enzyme responsible for most of the replicative synthesis in bacteria. This DNA polymerase also exhibits 3' to 5' exonuclease activity.</text>
</comment>
<dbReference type="InterPro" id="IPR036654">
    <property type="entry name" value="DNA_pol_III_psi_sf"/>
</dbReference>
<dbReference type="Pfam" id="PF03603">
    <property type="entry name" value="DNA_III_psi"/>
    <property type="match status" value="1"/>
</dbReference>
<keyword evidence="1 2" id="KW-0548">Nucleotidyltransferase</keyword>
<dbReference type="PIRSF" id="PIRSF029225">
    <property type="entry name" value="DNA_pol_III_psi"/>
    <property type="match status" value="1"/>
</dbReference>
<dbReference type="AlphaFoldDB" id="A0AAU7QBQ7"/>
<dbReference type="GO" id="GO:0008408">
    <property type="term" value="F:3'-5' exonuclease activity"/>
    <property type="evidence" value="ECO:0007669"/>
    <property type="project" value="InterPro"/>
</dbReference>
<keyword evidence="1 2" id="KW-0808">Transferase</keyword>
<name>A0AAU7QBQ7_9GAMM</name>
<dbReference type="InterPro" id="IPR004615">
    <property type="entry name" value="DNA_pol_III_psi"/>
</dbReference>
<accession>A0AAU7QBQ7</accession>
<keyword evidence="1" id="KW-0239">DNA-directed DNA polymerase</keyword>
<dbReference type="Gene3D" id="3.40.50.10220">
    <property type="entry name" value="DNA polymerase III, psi subunit"/>
    <property type="match status" value="1"/>
</dbReference>